<dbReference type="Pfam" id="PF00618">
    <property type="entry name" value="RasGEF_N"/>
    <property type="match status" value="1"/>
</dbReference>
<evidence type="ECO:0000256" key="1">
    <source>
        <dbReference type="ARBA" id="ARBA00022658"/>
    </source>
</evidence>
<evidence type="ECO:0000256" key="3">
    <source>
        <dbReference type="SAM" id="MobiDB-lite"/>
    </source>
</evidence>
<name>A0A9W9WXT0_9EURO</name>
<dbReference type="PANTHER" id="PTHR23113:SF354">
    <property type="entry name" value="BUD SITE SELECTION PROTEIN 5"/>
    <property type="match status" value="1"/>
</dbReference>
<proteinExistence type="predicted"/>
<dbReference type="Gene3D" id="1.10.840.10">
    <property type="entry name" value="Ras guanine-nucleotide exchange factors catalytic domain"/>
    <property type="match status" value="1"/>
</dbReference>
<reference evidence="6" key="2">
    <citation type="journal article" date="2023" name="IMA Fungus">
        <title>Comparative genomic study of the Penicillium genus elucidates a diverse pangenome and 15 lateral gene transfer events.</title>
        <authorList>
            <person name="Petersen C."/>
            <person name="Sorensen T."/>
            <person name="Nielsen M.R."/>
            <person name="Sondergaard T.E."/>
            <person name="Sorensen J.L."/>
            <person name="Fitzpatrick D.A."/>
            <person name="Frisvad J.C."/>
            <person name="Nielsen K.L."/>
        </authorList>
    </citation>
    <scope>NUCLEOTIDE SEQUENCE</scope>
    <source>
        <strain evidence="6">IBT 17660</strain>
    </source>
</reference>
<reference evidence="6" key="1">
    <citation type="submission" date="2022-12" db="EMBL/GenBank/DDBJ databases">
        <authorList>
            <person name="Petersen C."/>
        </authorList>
    </citation>
    <scope>NUCLEOTIDE SEQUENCE</scope>
    <source>
        <strain evidence="6">IBT 17660</strain>
    </source>
</reference>
<dbReference type="InterPro" id="IPR036964">
    <property type="entry name" value="RASGEF_cat_dom_sf"/>
</dbReference>
<evidence type="ECO:0000259" key="5">
    <source>
        <dbReference type="PROSITE" id="PS50212"/>
    </source>
</evidence>
<evidence type="ECO:0000256" key="2">
    <source>
        <dbReference type="PROSITE-ProRule" id="PRU00168"/>
    </source>
</evidence>
<protein>
    <recommendedName>
        <fullName evidence="8">N-terminal Ras-GEF domain-containing protein</fullName>
    </recommendedName>
</protein>
<comment type="caution">
    <text evidence="6">The sequence shown here is derived from an EMBL/GenBank/DDBJ whole genome shotgun (WGS) entry which is preliminary data.</text>
</comment>
<dbReference type="EMBL" id="JAPWDO010000003">
    <property type="protein sequence ID" value="KAJ5478457.1"/>
    <property type="molecule type" value="Genomic_DNA"/>
</dbReference>
<dbReference type="GO" id="GO:0007265">
    <property type="term" value="P:Ras protein signal transduction"/>
    <property type="evidence" value="ECO:0007669"/>
    <property type="project" value="TreeGrafter"/>
</dbReference>
<dbReference type="OrthoDB" id="546434at2759"/>
<dbReference type="Proteomes" id="UP001147760">
    <property type="component" value="Unassembled WGS sequence"/>
</dbReference>
<dbReference type="Pfam" id="PF00617">
    <property type="entry name" value="RasGEF"/>
    <property type="match status" value="1"/>
</dbReference>
<dbReference type="PROSITE" id="PS50009">
    <property type="entry name" value="RASGEF_CAT"/>
    <property type="match status" value="1"/>
</dbReference>
<feature type="domain" description="N-terminal Ras-GEF" evidence="5">
    <location>
        <begin position="172"/>
        <end position="292"/>
    </location>
</feature>
<dbReference type="CDD" id="cd06224">
    <property type="entry name" value="REM"/>
    <property type="match status" value="1"/>
</dbReference>
<sequence length="422" mass="46851">MGVTDCPLCDSEGPRDSPELIEHILEHVHDFSLRSLPWPKDPVPYLNKAVGKFNVAIPDVNRIIQWVYETSPEKECELQLCDLDRNPPVEEETAPKHSKADYFAQNDYFVDESSDGHFSAQSGKSYLSGSGSRESAISNLNNPQESESAYIDRPHTSDTLSQKAHLPELIVEDGQIMGGGLGALVDKLTDHQSTPDPIFVSTFFLTFRSLTTPLEFAEALAERFENIGNAPNAASAVHLRVHNIFEAWLESHWYQDSDTTALDFIVNFAKNQLMTDMPTAGKRLLDLADKVSAVHGPDVSRVSIGETQTAGAQHAYLNTPIPPPILSPKALRLLKQWKSGDASIILDLEPLELARQLTIKVSRISCSIQPMELLNTEWTREPGSLAVNVRAMSTLSADLRYWVSDTIRSLDEPKKRAATIEH</sequence>
<evidence type="ECO:0008006" key="8">
    <source>
        <dbReference type="Google" id="ProtNLM"/>
    </source>
</evidence>
<dbReference type="InterPro" id="IPR001895">
    <property type="entry name" value="RASGEF_cat_dom"/>
</dbReference>
<dbReference type="GO" id="GO:0005085">
    <property type="term" value="F:guanyl-nucleotide exchange factor activity"/>
    <property type="evidence" value="ECO:0007669"/>
    <property type="project" value="UniProtKB-KW"/>
</dbReference>
<dbReference type="InterPro" id="IPR000651">
    <property type="entry name" value="Ras-like_Gua-exchang_fac_N"/>
</dbReference>
<evidence type="ECO:0000259" key="4">
    <source>
        <dbReference type="PROSITE" id="PS50009"/>
    </source>
</evidence>
<keyword evidence="1 2" id="KW-0344">Guanine-nucleotide releasing factor</keyword>
<dbReference type="SMART" id="SM00229">
    <property type="entry name" value="RasGEFN"/>
    <property type="match status" value="1"/>
</dbReference>
<dbReference type="InterPro" id="IPR008937">
    <property type="entry name" value="Ras-like_GEF"/>
</dbReference>
<dbReference type="InterPro" id="IPR023578">
    <property type="entry name" value="Ras_GEF_dom_sf"/>
</dbReference>
<keyword evidence="7" id="KW-1185">Reference proteome</keyword>
<dbReference type="PROSITE" id="PS50212">
    <property type="entry name" value="RASGEF_NTER"/>
    <property type="match status" value="1"/>
</dbReference>
<accession>A0A9W9WXT0</accession>
<organism evidence="6 7">
    <name type="scientific">Penicillium desertorum</name>
    <dbReference type="NCBI Taxonomy" id="1303715"/>
    <lineage>
        <taxon>Eukaryota</taxon>
        <taxon>Fungi</taxon>
        <taxon>Dikarya</taxon>
        <taxon>Ascomycota</taxon>
        <taxon>Pezizomycotina</taxon>
        <taxon>Eurotiomycetes</taxon>
        <taxon>Eurotiomycetidae</taxon>
        <taxon>Eurotiales</taxon>
        <taxon>Aspergillaceae</taxon>
        <taxon>Penicillium</taxon>
    </lineage>
</organism>
<feature type="region of interest" description="Disordered" evidence="3">
    <location>
        <begin position="114"/>
        <end position="157"/>
    </location>
</feature>
<dbReference type="GO" id="GO:0005886">
    <property type="term" value="C:plasma membrane"/>
    <property type="evidence" value="ECO:0007669"/>
    <property type="project" value="TreeGrafter"/>
</dbReference>
<dbReference type="Gene3D" id="1.20.870.10">
    <property type="entry name" value="Son of sevenless (SoS) protein Chain: S domain 1"/>
    <property type="match status" value="1"/>
</dbReference>
<evidence type="ECO:0000313" key="7">
    <source>
        <dbReference type="Proteomes" id="UP001147760"/>
    </source>
</evidence>
<dbReference type="PANTHER" id="PTHR23113">
    <property type="entry name" value="GUANINE NUCLEOTIDE EXCHANGE FACTOR"/>
    <property type="match status" value="1"/>
</dbReference>
<feature type="domain" description="Ras-GEF" evidence="4">
    <location>
        <begin position="349"/>
        <end position="422"/>
    </location>
</feature>
<dbReference type="AlphaFoldDB" id="A0A9W9WXT0"/>
<feature type="compositionally biased region" description="Polar residues" evidence="3">
    <location>
        <begin position="119"/>
        <end position="147"/>
    </location>
</feature>
<dbReference type="SUPFAM" id="SSF48366">
    <property type="entry name" value="Ras GEF"/>
    <property type="match status" value="1"/>
</dbReference>
<gene>
    <name evidence="6" type="ORF">N7530_003966</name>
</gene>
<evidence type="ECO:0000313" key="6">
    <source>
        <dbReference type="EMBL" id="KAJ5478457.1"/>
    </source>
</evidence>